<evidence type="ECO:0000313" key="6">
    <source>
        <dbReference type="EMBL" id="CUH85995.1"/>
    </source>
</evidence>
<proteinExistence type="predicted"/>
<dbReference type="Gene3D" id="1.10.760.10">
    <property type="entry name" value="Cytochrome c-like domain"/>
    <property type="match status" value="1"/>
</dbReference>
<evidence type="ECO:0000313" key="7">
    <source>
        <dbReference type="Proteomes" id="UP000051681"/>
    </source>
</evidence>
<reference evidence="6 7" key="1">
    <citation type="submission" date="2015-09" db="EMBL/GenBank/DDBJ databases">
        <authorList>
            <consortium name="Swine Surveillance"/>
        </authorList>
    </citation>
    <scope>NUCLEOTIDE SEQUENCE [LARGE SCALE GENOMIC DNA]</scope>
    <source>
        <strain evidence="6 7">CECT 8383</strain>
    </source>
</reference>
<dbReference type="InterPro" id="IPR009056">
    <property type="entry name" value="Cyt_c-like_dom"/>
</dbReference>
<name>A0A0N7M2F9_9RHOB</name>
<dbReference type="InterPro" id="IPR036909">
    <property type="entry name" value="Cyt_c-like_dom_sf"/>
</dbReference>
<keyword evidence="1 4" id="KW-0349">Heme</keyword>
<sequence length="146" mass="15244">MGRYSVIALAIVAILAVGFLWTEQGDDAAERASGDVSAGGAPMVEVVLPETLSTNAQVGKLAYEAKCAVCHGTNAAGQDGVAPPLVHKIYEPSHHGDGAFLLAAKNGVRAHHWRFGNMPPVAGVTDGDVKMIVAYVRELQRANGIN</sequence>
<keyword evidence="3 4" id="KW-0408">Iron</keyword>
<dbReference type="PROSITE" id="PS51007">
    <property type="entry name" value="CYTC"/>
    <property type="match status" value="1"/>
</dbReference>
<dbReference type="AlphaFoldDB" id="A0A0N7M2F9"/>
<evidence type="ECO:0000256" key="2">
    <source>
        <dbReference type="ARBA" id="ARBA00022723"/>
    </source>
</evidence>
<evidence type="ECO:0000259" key="5">
    <source>
        <dbReference type="PROSITE" id="PS51007"/>
    </source>
</evidence>
<dbReference type="Proteomes" id="UP000051681">
    <property type="component" value="Unassembled WGS sequence"/>
</dbReference>
<dbReference type="OrthoDB" id="7854060at2"/>
<evidence type="ECO:0000256" key="1">
    <source>
        <dbReference type="ARBA" id="ARBA00022617"/>
    </source>
</evidence>
<dbReference type="EMBL" id="CYSF01000019">
    <property type="protein sequence ID" value="CUH85995.1"/>
    <property type="molecule type" value="Genomic_DNA"/>
</dbReference>
<dbReference type="SUPFAM" id="SSF46626">
    <property type="entry name" value="Cytochrome c"/>
    <property type="match status" value="1"/>
</dbReference>
<dbReference type="GO" id="GO:0009055">
    <property type="term" value="F:electron transfer activity"/>
    <property type="evidence" value="ECO:0007669"/>
    <property type="project" value="InterPro"/>
</dbReference>
<accession>A0A0N7M2F9</accession>
<evidence type="ECO:0000256" key="4">
    <source>
        <dbReference type="PROSITE-ProRule" id="PRU00433"/>
    </source>
</evidence>
<dbReference type="Pfam" id="PF00034">
    <property type="entry name" value="Cytochrom_C"/>
    <property type="match status" value="1"/>
</dbReference>
<evidence type="ECO:0000256" key="3">
    <source>
        <dbReference type="ARBA" id="ARBA00023004"/>
    </source>
</evidence>
<dbReference type="STRING" id="340021.TM5383_03238"/>
<protein>
    <submittedName>
        <fullName evidence="6">Putative bifunctional cbb3-type cytochrome c oxidase subunit II/cytochrome c</fullName>
    </submittedName>
</protein>
<gene>
    <name evidence="6" type="ORF">TM5383_03238</name>
</gene>
<dbReference type="GO" id="GO:0046872">
    <property type="term" value="F:metal ion binding"/>
    <property type="evidence" value="ECO:0007669"/>
    <property type="project" value="UniProtKB-KW"/>
</dbReference>
<dbReference type="GO" id="GO:0020037">
    <property type="term" value="F:heme binding"/>
    <property type="evidence" value="ECO:0007669"/>
    <property type="project" value="InterPro"/>
</dbReference>
<dbReference type="RefSeq" id="WP_082645518.1">
    <property type="nucleotide sequence ID" value="NZ_CYSF01000019.1"/>
</dbReference>
<keyword evidence="7" id="KW-1185">Reference proteome</keyword>
<feature type="domain" description="Cytochrome c" evidence="5">
    <location>
        <begin position="54"/>
        <end position="140"/>
    </location>
</feature>
<keyword evidence="2 4" id="KW-0479">Metal-binding</keyword>
<organism evidence="6 7">
    <name type="scientific">Thalassovita mediterranea</name>
    <dbReference type="NCBI Taxonomy" id="340021"/>
    <lineage>
        <taxon>Bacteria</taxon>
        <taxon>Pseudomonadati</taxon>
        <taxon>Pseudomonadota</taxon>
        <taxon>Alphaproteobacteria</taxon>
        <taxon>Rhodobacterales</taxon>
        <taxon>Roseobacteraceae</taxon>
        <taxon>Thalassovita</taxon>
    </lineage>
</organism>